<evidence type="ECO:0000313" key="5">
    <source>
        <dbReference type="Proteomes" id="UP000467124"/>
    </source>
</evidence>
<dbReference type="Proteomes" id="UP000467124">
    <property type="component" value="Unassembled WGS sequence"/>
</dbReference>
<dbReference type="InterPro" id="IPR000873">
    <property type="entry name" value="AMP-dep_synth/lig_dom"/>
</dbReference>
<dbReference type="EMBL" id="WWHY01000001">
    <property type="protein sequence ID" value="MYR34855.1"/>
    <property type="molecule type" value="Genomic_DNA"/>
</dbReference>
<dbReference type="InterPro" id="IPR025110">
    <property type="entry name" value="AMP-bd_C"/>
</dbReference>
<feature type="domain" description="AMP-binding enzyme C-terminal" evidence="3">
    <location>
        <begin position="425"/>
        <end position="497"/>
    </location>
</feature>
<dbReference type="PANTHER" id="PTHR43767">
    <property type="entry name" value="LONG-CHAIN-FATTY-ACID--COA LIGASE"/>
    <property type="match status" value="1"/>
</dbReference>
<evidence type="ECO:0000313" key="4">
    <source>
        <dbReference type="EMBL" id="MYR34855.1"/>
    </source>
</evidence>
<dbReference type="InterPro" id="IPR020845">
    <property type="entry name" value="AMP-binding_CS"/>
</dbReference>
<evidence type="ECO:0000259" key="2">
    <source>
        <dbReference type="Pfam" id="PF00501"/>
    </source>
</evidence>
<evidence type="ECO:0000259" key="3">
    <source>
        <dbReference type="Pfam" id="PF13193"/>
    </source>
</evidence>
<dbReference type="CDD" id="cd04433">
    <property type="entry name" value="AFD_class_I"/>
    <property type="match status" value="1"/>
</dbReference>
<sequence>MSSLSADSVGSPLHPVLRSWKNDPGRTILYGPGEEITGGQALETVYRLARALAEHGVGPDRAVALFGPVSPRMFLVAHAIQLAGGSQVEVPLNLEGPAQVRLLRECEPSLTVADPDAVETATLRALEADRPLLTIAPAGAGEDLFALSRAQDASDFPSRARKGSPIRVSMTGGTTGRSKPVVRSFGAPTTVPGMLGRILAKGDRPPHVLIADRLTGMIKTVADQALASGGSVTTLPDYSAEPLLAALGGGRVTHTMVPTHVLRMLMDHPGSADTDLSGLDGFLTGGSALSPALLKHAVRRMGPIVHSCYGQTEAGNIAWLCPEDYADGDPAAMRACGRPSPGVEVQVRGPGGQVLAPGERGRVWVRTPLLMDGYLGRPEATARVLREGWLDTEDIGFLDEGGLLTLLGRDADAVRLGDITVHLAEIDAHLQEHEGVADSATFDTTDASGTVELHAAVVAREGAHVDEEELRALVRERLGAEHVPASIMFVAHVPHTFSHEPCLETLRAWHRDGAPSVSALA</sequence>
<accession>A0A7K2IYJ4</accession>
<proteinExistence type="predicted"/>
<dbReference type="InterPro" id="IPR045851">
    <property type="entry name" value="AMP-bd_C_sf"/>
</dbReference>
<dbReference type="InterPro" id="IPR050237">
    <property type="entry name" value="ATP-dep_AMP-bd_enzyme"/>
</dbReference>
<gene>
    <name evidence="4" type="ORF">GTW20_22005</name>
</gene>
<feature type="domain" description="AMP-dependent synthetase/ligase" evidence="2">
    <location>
        <begin position="18"/>
        <end position="375"/>
    </location>
</feature>
<name>A0A7K2IYJ4_9ACTN</name>
<dbReference type="InterPro" id="IPR042099">
    <property type="entry name" value="ANL_N_sf"/>
</dbReference>
<dbReference type="GO" id="GO:0016877">
    <property type="term" value="F:ligase activity, forming carbon-sulfur bonds"/>
    <property type="evidence" value="ECO:0007669"/>
    <property type="project" value="UniProtKB-ARBA"/>
</dbReference>
<dbReference type="Pfam" id="PF00501">
    <property type="entry name" value="AMP-binding"/>
    <property type="match status" value="1"/>
</dbReference>
<feature type="region of interest" description="Disordered" evidence="1">
    <location>
        <begin position="155"/>
        <end position="186"/>
    </location>
</feature>
<evidence type="ECO:0000256" key="1">
    <source>
        <dbReference type="SAM" id="MobiDB-lite"/>
    </source>
</evidence>
<dbReference type="Gene3D" id="3.40.50.12780">
    <property type="entry name" value="N-terminal domain of ligase-like"/>
    <property type="match status" value="1"/>
</dbReference>
<protein>
    <submittedName>
        <fullName evidence="4">AMP-binding protein</fullName>
    </submittedName>
</protein>
<dbReference type="PROSITE" id="PS00455">
    <property type="entry name" value="AMP_BINDING"/>
    <property type="match status" value="1"/>
</dbReference>
<dbReference type="Pfam" id="PF13193">
    <property type="entry name" value="AMP-binding_C"/>
    <property type="match status" value="1"/>
</dbReference>
<reference evidence="4 5" key="1">
    <citation type="journal article" date="2019" name="Nat. Commun.">
        <title>The antimicrobial potential of Streptomyces from insect microbiomes.</title>
        <authorList>
            <person name="Chevrette M.G."/>
            <person name="Carlson C.M."/>
            <person name="Ortega H.E."/>
            <person name="Thomas C."/>
            <person name="Ananiev G.E."/>
            <person name="Barns K.J."/>
            <person name="Book A.J."/>
            <person name="Cagnazzo J."/>
            <person name="Carlos C."/>
            <person name="Flanigan W."/>
            <person name="Grubbs K.J."/>
            <person name="Horn H.A."/>
            <person name="Hoffmann F.M."/>
            <person name="Klassen J.L."/>
            <person name="Knack J.J."/>
            <person name="Lewin G.R."/>
            <person name="McDonald B.R."/>
            <person name="Muller L."/>
            <person name="Melo W.G.P."/>
            <person name="Pinto-Tomas A.A."/>
            <person name="Schmitz A."/>
            <person name="Wendt-Pienkowski E."/>
            <person name="Wildman S."/>
            <person name="Zhao M."/>
            <person name="Zhang F."/>
            <person name="Bugni T.S."/>
            <person name="Andes D.R."/>
            <person name="Pupo M.T."/>
            <person name="Currie C.R."/>
        </authorList>
    </citation>
    <scope>NUCLEOTIDE SEQUENCE [LARGE SCALE GENOMIC DNA]</scope>
    <source>
        <strain evidence="4 5">SID5840</strain>
    </source>
</reference>
<comment type="caution">
    <text evidence="4">The sequence shown here is derived from an EMBL/GenBank/DDBJ whole genome shotgun (WGS) entry which is preliminary data.</text>
</comment>
<dbReference type="Gene3D" id="3.30.300.30">
    <property type="match status" value="1"/>
</dbReference>
<organism evidence="4 5">
    <name type="scientific">Nocardiopsis alba</name>
    <dbReference type="NCBI Taxonomy" id="53437"/>
    <lineage>
        <taxon>Bacteria</taxon>
        <taxon>Bacillati</taxon>
        <taxon>Actinomycetota</taxon>
        <taxon>Actinomycetes</taxon>
        <taxon>Streptosporangiales</taxon>
        <taxon>Nocardiopsidaceae</taxon>
        <taxon>Nocardiopsis</taxon>
    </lineage>
</organism>
<dbReference type="PANTHER" id="PTHR43767:SF10">
    <property type="entry name" value="SURFACTIN SYNTHASE SUBUNIT 1"/>
    <property type="match status" value="1"/>
</dbReference>
<dbReference type="SUPFAM" id="SSF56801">
    <property type="entry name" value="Acetyl-CoA synthetase-like"/>
    <property type="match status" value="1"/>
</dbReference>
<dbReference type="AlphaFoldDB" id="A0A7K2IYJ4"/>
<dbReference type="RefSeq" id="WP_161111746.1">
    <property type="nucleotide sequence ID" value="NZ_WWHY01000001.1"/>
</dbReference>